<dbReference type="PANTHER" id="PTHR45890:SF1">
    <property type="entry name" value="AARF DOMAIN CONTAINING KINASE 2"/>
    <property type="match status" value="1"/>
</dbReference>
<dbReference type="AlphaFoldDB" id="A0ABD3NWQ9"/>
<dbReference type="InterPro" id="IPR011009">
    <property type="entry name" value="Kinase-like_dom_sf"/>
</dbReference>
<comment type="similarity">
    <text evidence="1">Belongs to the protein kinase superfamily. ADCK protein kinase family.</text>
</comment>
<dbReference type="Pfam" id="PF03109">
    <property type="entry name" value="ABC1"/>
    <property type="match status" value="1"/>
</dbReference>
<organism evidence="3 4">
    <name type="scientific">Cyclotella cryptica</name>
    <dbReference type="NCBI Taxonomy" id="29204"/>
    <lineage>
        <taxon>Eukaryota</taxon>
        <taxon>Sar</taxon>
        <taxon>Stramenopiles</taxon>
        <taxon>Ochrophyta</taxon>
        <taxon>Bacillariophyta</taxon>
        <taxon>Coscinodiscophyceae</taxon>
        <taxon>Thalassiosirophycidae</taxon>
        <taxon>Stephanodiscales</taxon>
        <taxon>Stephanodiscaceae</taxon>
        <taxon>Cyclotella</taxon>
    </lineage>
</organism>
<proteinExistence type="inferred from homology"/>
<dbReference type="InterPro" id="IPR000719">
    <property type="entry name" value="Prot_kinase_dom"/>
</dbReference>
<evidence type="ECO:0000313" key="3">
    <source>
        <dbReference type="EMBL" id="KAL3780184.1"/>
    </source>
</evidence>
<protein>
    <recommendedName>
        <fullName evidence="2">Protein kinase domain-containing protein</fullName>
    </recommendedName>
</protein>
<feature type="domain" description="Protein kinase" evidence="2">
    <location>
        <begin position="308"/>
        <end position="646"/>
    </location>
</feature>
<dbReference type="EMBL" id="JABMIG020000359">
    <property type="protein sequence ID" value="KAL3780184.1"/>
    <property type="molecule type" value="Genomic_DNA"/>
</dbReference>
<name>A0ABD3NWQ9_9STRA</name>
<evidence type="ECO:0000256" key="1">
    <source>
        <dbReference type="ARBA" id="ARBA00009670"/>
    </source>
</evidence>
<sequence length="652" mass="72622">MSVFNAARVNIMSRPAMLCSTAAITSAVVLLAFHHGSNSSRPQNNISVDRCYLFDLDLHCSRENSNLYALGTSSKHSIQNQYVSHDLRKTSNCNTPTPLMLAVSPMLSDTTDENRVQNKRQWWRFQRWGHGPTHASEEYRKSSWLQILGKAFFVIIRGSEIVLRLSPLLILTPTAVMVSSVDSLFKRIWDPKNRIIILSTSGAFNADEDNDLFVKKFRDLSISSEKSAHHRQTWASNLAWRYTLHTLQSLGPAFCKLGQWAATRRDLFPLHMCNRLSELHDMTSTHSWEFTHNTLVEAFGEYEAKGLTLSTDVIGSGSAAQVHKGTLTLSLHDDGNNSTNGPRETKTVAIKVLHPNTALLVERDLALMQHIADFIDHCIPLEVIRMLSLPRAVANFSDIMRRQVDLRIEGENLRTFRSNFASSDSIDFPQPAEGFVTEHVLVEDHVNAKPISSYLADNTPHGLRVRKTLAGPLLRAFLKMVFIDNFVHADLHPGNVLVREVSDHEEEHTIVFVDAGIAMSLNPNDQQNLLDLFQAVVLNDGYTAGALMVERARYERCSSIAGGKHAFASGIAEIVSEFHDRSKQGLTLGAVRVGSLLGRVLDLCRRYGVEIDPAMASVVVSMLVLEGLGRSLDPDLNIMKAAMPFILGRGKV</sequence>
<dbReference type="Proteomes" id="UP001516023">
    <property type="component" value="Unassembled WGS sequence"/>
</dbReference>
<gene>
    <name evidence="3" type="ORF">HJC23_013992</name>
</gene>
<keyword evidence="4" id="KW-1185">Reference proteome</keyword>
<evidence type="ECO:0000313" key="4">
    <source>
        <dbReference type="Proteomes" id="UP001516023"/>
    </source>
</evidence>
<dbReference type="Gene3D" id="1.10.510.10">
    <property type="entry name" value="Transferase(Phosphotransferase) domain 1"/>
    <property type="match status" value="1"/>
</dbReference>
<dbReference type="CDD" id="cd13971">
    <property type="entry name" value="ADCK2-like"/>
    <property type="match status" value="1"/>
</dbReference>
<dbReference type="PROSITE" id="PS50011">
    <property type="entry name" value="PROTEIN_KINASE_DOM"/>
    <property type="match status" value="1"/>
</dbReference>
<dbReference type="PANTHER" id="PTHR45890">
    <property type="entry name" value="AARF DOMAIN CONTAINING KINASE 2 (PREDICTED)"/>
    <property type="match status" value="1"/>
</dbReference>
<dbReference type="InterPro" id="IPR004147">
    <property type="entry name" value="ABC1_dom"/>
</dbReference>
<accession>A0ABD3NWQ9</accession>
<dbReference type="SUPFAM" id="SSF56112">
    <property type="entry name" value="Protein kinase-like (PK-like)"/>
    <property type="match status" value="1"/>
</dbReference>
<dbReference type="InterPro" id="IPR044095">
    <property type="entry name" value="ADCK2_dom"/>
</dbReference>
<comment type="caution">
    <text evidence="3">The sequence shown here is derived from an EMBL/GenBank/DDBJ whole genome shotgun (WGS) entry which is preliminary data.</text>
</comment>
<reference evidence="3 4" key="1">
    <citation type="journal article" date="2020" name="G3 (Bethesda)">
        <title>Improved Reference Genome for Cyclotella cryptica CCMP332, a Model for Cell Wall Morphogenesis, Salinity Adaptation, and Lipid Production in Diatoms (Bacillariophyta).</title>
        <authorList>
            <person name="Roberts W.R."/>
            <person name="Downey K.M."/>
            <person name="Ruck E.C."/>
            <person name="Traller J.C."/>
            <person name="Alverson A.J."/>
        </authorList>
    </citation>
    <scope>NUCLEOTIDE SEQUENCE [LARGE SCALE GENOMIC DNA]</scope>
    <source>
        <strain evidence="3 4">CCMP332</strain>
    </source>
</reference>
<dbReference type="InterPro" id="IPR052402">
    <property type="entry name" value="ADCK_kinase"/>
</dbReference>
<evidence type="ECO:0000259" key="2">
    <source>
        <dbReference type="PROSITE" id="PS50011"/>
    </source>
</evidence>